<dbReference type="EMBL" id="CM047741">
    <property type="protein sequence ID" value="KAJ0038278.1"/>
    <property type="molecule type" value="Genomic_DNA"/>
</dbReference>
<evidence type="ECO:0000313" key="1">
    <source>
        <dbReference type="EMBL" id="KAJ0038278.1"/>
    </source>
</evidence>
<keyword evidence="2" id="KW-1185">Reference proteome</keyword>
<accession>A0ACC0YJ19</accession>
<sequence>MKLAPKYNGPFKIIEKLGRVAYKLDLPKDSRIHPVFHVSLLKPKIGDSTHVIAQLPELDKESRIVPTPQAIQDKHI</sequence>
<dbReference type="Proteomes" id="UP001163603">
    <property type="component" value="Chromosome 6"/>
</dbReference>
<protein>
    <submittedName>
        <fullName evidence="1">Uncharacterized protein</fullName>
    </submittedName>
</protein>
<comment type="caution">
    <text evidence="1">The sequence shown here is derived from an EMBL/GenBank/DDBJ whole genome shotgun (WGS) entry which is preliminary data.</text>
</comment>
<gene>
    <name evidence="1" type="ORF">Pint_22560</name>
</gene>
<proteinExistence type="predicted"/>
<name>A0ACC0YJ19_9ROSI</name>
<organism evidence="1 2">
    <name type="scientific">Pistacia integerrima</name>
    <dbReference type="NCBI Taxonomy" id="434235"/>
    <lineage>
        <taxon>Eukaryota</taxon>
        <taxon>Viridiplantae</taxon>
        <taxon>Streptophyta</taxon>
        <taxon>Embryophyta</taxon>
        <taxon>Tracheophyta</taxon>
        <taxon>Spermatophyta</taxon>
        <taxon>Magnoliopsida</taxon>
        <taxon>eudicotyledons</taxon>
        <taxon>Gunneridae</taxon>
        <taxon>Pentapetalae</taxon>
        <taxon>rosids</taxon>
        <taxon>malvids</taxon>
        <taxon>Sapindales</taxon>
        <taxon>Anacardiaceae</taxon>
        <taxon>Pistacia</taxon>
    </lineage>
</organism>
<reference evidence="2" key="1">
    <citation type="journal article" date="2023" name="G3 (Bethesda)">
        <title>Genome assembly and association tests identify interacting loci associated with vigor, precocity, and sex in interspecific pistachio rootstocks.</title>
        <authorList>
            <person name="Palmer W."/>
            <person name="Jacygrad E."/>
            <person name="Sagayaradj S."/>
            <person name="Cavanaugh K."/>
            <person name="Han R."/>
            <person name="Bertier L."/>
            <person name="Beede B."/>
            <person name="Kafkas S."/>
            <person name="Golino D."/>
            <person name="Preece J."/>
            <person name="Michelmore R."/>
        </authorList>
    </citation>
    <scope>NUCLEOTIDE SEQUENCE [LARGE SCALE GENOMIC DNA]</scope>
</reference>
<evidence type="ECO:0000313" key="2">
    <source>
        <dbReference type="Proteomes" id="UP001163603"/>
    </source>
</evidence>